<sequence length="211" mass="24350">MKLKTRLIVFVALLFSISCNQISDDTKLKNIVPDKTKDLSFVANEKFLTKHSDNCGCLVQLELKDSLKLVHIKGQFYKSATGHLYERTVGQQEVDGHLADHEYFNGYFSQEVDPLSFEPLDGWYAKDKKYVYYYRPLSGGMQILKIDTADIKTFKVLAGHYKYAVDERFFYDDSEIINGFVPSKTKLKFDGKGRAVKMTFNSKVYEFEIVE</sequence>
<comment type="caution">
    <text evidence="2">The sequence shown here is derived from an EMBL/GenBank/DDBJ whole genome shotgun (WGS) entry which is preliminary data.</text>
</comment>
<dbReference type="Proteomes" id="UP000601099">
    <property type="component" value="Unassembled WGS sequence"/>
</dbReference>
<proteinExistence type="predicted"/>
<keyword evidence="3" id="KW-1185">Reference proteome</keyword>
<dbReference type="EMBL" id="JADWYK010000001">
    <property type="protein sequence ID" value="MBG8552380.1"/>
    <property type="molecule type" value="Genomic_DNA"/>
</dbReference>
<name>A0ABS0KX08_9BACT</name>
<dbReference type="PROSITE" id="PS51257">
    <property type="entry name" value="PROKAR_LIPOPROTEIN"/>
    <property type="match status" value="1"/>
</dbReference>
<organism evidence="2 3">
    <name type="scientific">Hymenobacter guriensis</name>
    <dbReference type="NCBI Taxonomy" id="2793065"/>
    <lineage>
        <taxon>Bacteria</taxon>
        <taxon>Pseudomonadati</taxon>
        <taxon>Bacteroidota</taxon>
        <taxon>Cytophagia</taxon>
        <taxon>Cytophagales</taxon>
        <taxon>Hymenobacteraceae</taxon>
        <taxon>Hymenobacter</taxon>
    </lineage>
</organism>
<dbReference type="RefSeq" id="WP_196953419.1">
    <property type="nucleotide sequence ID" value="NZ_JADWYK010000001.1"/>
</dbReference>
<reference evidence="2 3" key="1">
    <citation type="submission" date="2020-11" db="EMBL/GenBank/DDBJ databases">
        <title>Hymenobacter sp.</title>
        <authorList>
            <person name="Kim M.K."/>
        </authorList>
    </citation>
    <scope>NUCLEOTIDE SEQUENCE [LARGE SCALE GENOMIC DNA]</scope>
    <source>
        <strain evidence="2 3">BT594</strain>
    </source>
</reference>
<feature type="chain" id="PRO_5046935437" evidence="1">
    <location>
        <begin position="24"/>
        <end position="211"/>
    </location>
</feature>
<keyword evidence="1" id="KW-0732">Signal</keyword>
<evidence type="ECO:0000313" key="3">
    <source>
        <dbReference type="Proteomes" id="UP000601099"/>
    </source>
</evidence>
<evidence type="ECO:0000256" key="1">
    <source>
        <dbReference type="SAM" id="SignalP"/>
    </source>
</evidence>
<feature type="signal peptide" evidence="1">
    <location>
        <begin position="1"/>
        <end position="23"/>
    </location>
</feature>
<protein>
    <submittedName>
        <fullName evidence="2">DKNYY domain-containing protein</fullName>
    </submittedName>
</protein>
<accession>A0ABS0KX08</accession>
<evidence type="ECO:0000313" key="2">
    <source>
        <dbReference type="EMBL" id="MBG8552380.1"/>
    </source>
</evidence>
<gene>
    <name evidence="2" type="ORF">I5L79_02420</name>
</gene>